<proteinExistence type="inferred from homology"/>
<organism evidence="9">
    <name type="scientific">Sheuella amnicola</name>
    <dbReference type="NCBI Taxonomy" id="2707330"/>
    <lineage>
        <taxon>Bacteria</taxon>
        <taxon>Pseudomonadati</taxon>
        <taxon>Pseudomonadota</taxon>
        <taxon>Betaproteobacteria</taxon>
        <taxon>Burkholderiales</taxon>
        <taxon>Alcaligenaceae</taxon>
        <taxon>Sheuella</taxon>
    </lineage>
</organism>
<dbReference type="Pfam" id="PF02601">
    <property type="entry name" value="Exonuc_VII_L"/>
    <property type="match status" value="1"/>
</dbReference>
<accession>A0A6B2QTQ2</accession>
<dbReference type="HAMAP" id="MF_00378">
    <property type="entry name" value="Exonuc_7_L"/>
    <property type="match status" value="1"/>
</dbReference>
<dbReference type="Pfam" id="PF13742">
    <property type="entry name" value="tRNA_anti_2"/>
    <property type="match status" value="1"/>
</dbReference>
<evidence type="ECO:0000256" key="4">
    <source>
        <dbReference type="ARBA" id="ARBA00022839"/>
    </source>
</evidence>
<evidence type="ECO:0000256" key="5">
    <source>
        <dbReference type="HAMAP-Rule" id="MF_00378"/>
    </source>
</evidence>
<dbReference type="InterPro" id="IPR025824">
    <property type="entry name" value="OB-fold_nuc-bd_dom"/>
</dbReference>
<dbReference type="InterPro" id="IPR020579">
    <property type="entry name" value="Exonuc_VII_lsu_C"/>
</dbReference>
<evidence type="ECO:0000256" key="6">
    <source>
        <dbReference type="RuleBase" id="RU004355"/>
    </source>
</evidence>
<gene>
    <name evidence="5" type="primary">xseA</name>
    <name evidence="9" type="ORF">G3I67_00560</name>
</gene>
<evidence type="ECO:0000256" key="3">
    <source>
        <dbReference type="ARBA" id="ARBA00022801"/>
    </source>
</evidence>
<dbReference type="EC" id="3.1.11.6" evidence="5"/>
<evidence type="ECO:0000256" key="1">
    <source>
        <dbReference type="ARBA" id="ARBA00022490"/>
    </source>
</evidence>
<comment type="caution">
    <text evidence="9">The sequence shown here is derived from an EMBL/GenBank/DDBJ whole genome shotgun (WGS) entry which is preliminary data.</text>
</comment>
<dbReference type="PANTHER" id="PTHR30008:SF0">
    <property type="entry name" value="EXODEOXYRIBONUCLEASE 7 LARGE SUBUNIT"/>
    <property type="match status" value="1"/>
</dbReference>
<evidence type="ECO:0000313" key="9">
    <source>
        <dbReference type="EMBL" id="NDY81710.1"/>
    </source>
</evidence>
<comment type="function">
    <text evidence="5">Bidirectionally degrades single-stranded DNA into large acid-insoluble oligonucleotides, which are then degraded further into small acid-soluble oligonucleotides.</text>
</comment>
<dbReference type="GO" id="GO:0009318">
    <property type="term" value="C:exodeoxyribonuclease VII complex"/>
    <property type="evidence" value="ECO:0007669"/>
    <property type="project" value="UniProtKB-UniRule"/>
</dbReference>
<dbReference type="RefSeq" id="WP_163651047.1">
    <property type="nucleotide sequence ID" value="NZ_JAAGRN010000001.1"/>
</dbReference>
<feature type="domain" description="Exonuclease VII large subunit C-terminal" evidence="7">
    <location>
        <begin position="133"/>
        <end position="443"/>
    </location>
</feature>
<comment type="subunit">
    <text evidence="5">Heterooligomer composed of large and small subunits.</text>
</comment>
<name>A0A6B2QTQ2_9BURK</name>
<reference evidence="9" key="1">
    <citation type="submission" date="2020-02" db="EMBL/GenBank/DDBJ databases">
        <authorList>
            <person name="Chen W.-M."/>
        </authorList>
    </citation>
    <scope>NUCLEOTIDE SEQUENCE</scope>
    <source>
        <strain evidence="9">NBD-18</strain>
    </source>
</reference>
<evidence type="ECO:0000256" key="2">
    <source>
        <dbReference type="ARBA" id="ARBA00022722"/>
    </source>
</evidence>
<feature type="domain" description="OB-fold nucleic acid binding" evidence="8">
    <location>
        <begin position="17"/>
        <end position="110"/>
    </location>
</feature>
<dbReference type="NCBIfam" id="TIGR00237">
    <property type="entry name" value="xseA"/>
    <property type="match status" value="1"/>
</dbReference>
<comment type="similarity">
    <text evidence="5 6">Belongs to the XseA family.</text>
</comment>
<sequence length="451" mass="49385">MTIESQVTDSLATRDILTVSQLNQAVSRLLEKSFVSTWVRGEISNFTQAASGHWYFTLKDDAASVRAVMFRSRAAAIGFVPRSGESVELRGKVTLYEARGEYQLQVESMRRAGLGSLYEAFVQLKNKLAAEGLFDASNKRDIPQHPRAIGVVTSLGAAALRDVLTAMARRAPHVPIVIYPAMVQGSEAPLQLRKALALANDRQEVDTILLVRGGGSLEDLWSFNDESLARDIASSLIPVVSGVGHETDFTIADFVADLRAPTPTAAAELVCATRQALLEQVSRCFGMMQNHFNRQIERLSQRVDLAAGAIVSPAQRLAHQFERLTGLGYRLIHAWQRQSSLRSTRFDRSFASLGRLLPSLDASKARLERNATAMILAQANQKSRLVARFELAEAQLRALSPENTLARGYAIVRNQAGDIVKHSGQVQAGQLIHIKLGEGELDASVLSDTMQ</sequence>
<dbReference type="GO" id="GO:0003676">
    <property type="term" value="F:nucleic acid binding"/>
    <property type="evidence" value="ECO:0007669"/>
    <property type="project" value="InterPro"/>
</dbReference>
<comment type="catalytic activity">
    <reaction evidence="5 6">
        <text>Exonucleolytic cleavage in either 5'- to 3'- or 3'- to 5'-direction to yield nucleoside 5'-phosphates.</text>
        <dbReference type="EC" id="3.1.11.6"/>
    </reaction>
</comment>
<protein>
    <recommendedName>
        <fullName evidence="5">Exodeoxyribonuclease 7 large subunit</fullName>
        <ecNumber evidence="5">3.1.11.6</ecNumber>
    </recommendedName>
    <alternativeName>
        <fullName evidence="5">Exodeoxyribonuclease VII large subunit</fullName>
        <shortName evidence="5">Exonuclease VII large subunit</shortName>
    </alternativeName>
</protein>
<dbReference type="PANTHER" id="PTHR30008">
    <property type="entry name" value="EXODEOXYRIBONUCLEASE 7 LARGE SUBUNIT"/>
    <property type="match status" value="1"/>
</dbReference>
<dbReference type="GO" id="GO:0005737">
    <property type="term" value="C:cytoplasm"/>
    <property type="evidence" value="ECO:0007669"/>
    <property type="project" value="UniProtKB-SubCell"/>
</dbReference>
<keyword evidence="4 5" id="KW-0269">Exonuclease</keyword>
<evidence type="ECO:0000259" key="8">
    <source>
        <dbReference type="Pfam" id="PF13742"/>
    </source>
</evidence>
<keyword evidence="1 5" id="KW-0963">Cytoplasm</keyword>
<keyword evidence="3 5" id="KW-0378">Hydrolase</keyword>
<dbReference type="EMBL" id="JAAGRN010000001">
    <property type="protein sequence ID" value="NDY81710.1"/>
    <property type="molecule type" value="Genomic_DNA"/>
</dbReference>
<evidence type="ECO:0000259" key="7">
    <source>
        <dbReference type="Pfam" id="PF02601"/>
    </source>
</evidence>
<dbReference type="GO" id="GO:0008855">
    <property type="term" value="F:exodeoxyribonuclease VII activity"/>
    <property type="evidence" value="ECO:0007669"/>
    <property type="project" value="UniProtKB-UniRule"/>
</dbReference>
<dbReference type="GO" id="GO:0006308">
    <property type="term" value="P:DNA catabolic process"/>
    <property type="evidence" value="ECO:0007669"/>
    <property type="project" value="UniProtKB-UniRule"/>
</dbReference>
<dbReference type="InterPro" id="IPR003753">
    <property type="entry name" value="Exonuc_VII_L"/>
</dbReference>
<dbReference type="CDD" id="cd04489">
    <property type="entry name" value="ExoVII_LU_OBF"/>
    <property type="match status" value="1"/>
</dbReference>
<comment type="subcellular location">
    <subcellularLocation>
        <location evidence="5 6">Cytoplasm</location>
    </subcellularLocation>
</comment>
<keyword evidence="2 5" id="KW-0540">Nuclease</keyword>
<dbReference type="AlphaFoldDB" id="A0A6B2QTQ2"/>